<evidence type="ECO:0000256" key="8">
    <source>
        <dbReference type="RuleBase" id="RU000688"/>
    </source>
</evidence>
<feature type="transmembrane region" description="Helical" evidence="9">
    <location>
        <begin position="48"/>
        <end position="74"/>
    </location>
</feature>
<evidence type="ECO:0000256" key="5">
    <source>
        <dbReference type="ARBA" id="ARBA00023136"/>
    </source>
</evidence>
<gene>
    <name evidence="11" type="ORF">EB796_006203</name>
</gene>
<organism evidence="11 12">
    <name type="scientific">Bugula neritina</name>
    <name type="common">Brown bryozoan</name>
    <name type="synonym">Sertularia neritina</name>
    <dbReference type="NCBI Taxonomy" id="10212"/>
    <lineage>
        <taxon>Eukaryota</taxon>
        <taxon>Metazoa</taxon>
        <taxon>Spiralia</taxon>
        <taxon>Lophotrochozoa</taxon>
        <taxon>Bryozoa</taxon>
        <taxon>Gymnolaemata</taxon>
        <taxon>Cheilostomatida</taxon>
        <taxon>Flustrina</taxon>
        <taxon>Buguloidea</taxon>
        <taxon>Bugulidae</taxon>
        <taxon>Bugula</taxon>
    </lineage>
</organism>
<comment type="subcellular location">
    <subcellularLocation>
        <location evidence="1">Membrane</location>
        <topology evidence="1">Multi-pass membrane protein</topology>
    </subcellularLocation>
</comment>
<keyword evidence="7 8" id="KW-0807">Transducer</keyword>
<keyword evidence="3 9" id="KW-1133">Transmembrane helix</keyword>
<name>A0A7J7KBA2_BUGNE</name>
<dbReference type="GO" id="GO:0004930">
    <property type="term" value="F:G protein-coupled receptor activity"/>
    <property type="evidence" value="ECO:0007669"/>
    <property type="project" value="UniProtKB-KW"/>
</dbReference>
<dbReference type="GO" id="GO:0005886">
    <property type="term" value="C:plasma membrane"/>
    <property type="evidence" value="ECO:0007669"/>
    <property type="project" value="TreeGrafter"/>
</dbReference>
<evidence type="ECO:0000256" key="9">
    <source>
        <dbReference type="SAM" id="Phobius"/>
    </source>
</evidence>
<evidence type="ECO:0000259" key="10">
    <source>
        <dbReference type="PROSITE" id="PS50262"/>
    </source>
</evidence>
<comment type="similarity">
    <text evidence="8">Belongs to the G-protein coupled receptor 1 family.</text>
</comment>
<evidence type="ECO:0000256" key="3">
    <source>
        <dbReference type="ARBA" id="ARBA00022989"/>
    </source>
</evidence>
<feature type="domain" description="G-protein coupled receptors family 1 profile" evidence="10">
    <location>
        <begin position="65"/>
        <end position="334"/>
    </location>
</feature>
<keyword evidence="2 8" id="KW-0812">Transmembrane</keyword>
<comment type="caution">
    <text evidence="11">The sequence shown here is derived from an EMBL/GenBank/DDBJ whole genome shotgun (WGS) entry which is preliminary data.</text>
</comment>
<proteinExistence type="inferred from homology"/>
<evidence type="ECO:0000313" key="12">
    <source>
        <dbReference type="Proteomes" id="UP000593567"/>
    </source>
</evidence>
<dbReference type="PANTHER" id="PTHR45695:SF9">
    <property type="entry name" value="LEUCOKININ RECEPTOR"/>
    <property type="match status" value="1"/>
</dbReference>
<keyword evidence="6 8" id="KW-0675">Receptor</keyword>
<dbReference type="InterPro" id="IPR017452">
    <property type="entry name" value="GPCR_Rhodpsn_7TM"/>
</dbReference>
<dbReference type="PROSITE" id="PS50262">
    <property type="entry name" value="G_PROTEIN_RECEP_F1_2"/>
    <property type="match status" value="1"/>
</dbReference>
<dbReference type="AlphaFoldDB" id="A0A7J7KBA2"/>
<dbReference type="PANTHER" id="PTHR45695">
    <property type="entry name" value="LEUCOKININ RECEPTOR-RELATED"/>
    <property type="match status" value="1"/>
</dbReference>
<feature type="transmembrane region" description="Helical" evidence="9">
    <location>
        <begin position="272"/>
        <end position="290"/>
    </location>
</feature>
<dbReference type="SUPFAM" id="SSF81321">
    <property type="entry name" value="Family A G protein-coupled receptor-like"/>
    <property type="match status" value="1"/>
</dbReference>
<keyword evidence="4 8" id="KW-0297">G-protein coupled receptor</keyword>
<evidence type="ECO:0000256" key="7">
    <source>
        <dbReference type="ARBA" id="ARBA00023224"/>
    </source>
</evidence>
<feature type="transmembrane region" description="Helical" evidence="9">
    <location>
        <begin position="164"/>
        <end position="185"/>
    </location>
</feature>
<dbReference type="Pfam" id="PF00001">
    <property type="entry name" value="7tm_1"/>
    <property type="match status" value="1"/>
</dbReference>
<protein>
    <recommendedName>
        <fullName evidence="10">G-protein coupled receptors family 1 profile domain-containing protein</fullName>
    </recommendedName>
</protein>
<keyword evidence="12" id="KW-1185">Reference proteome</keyword>
<sequence>MYYVTYAWESSITNPYINMSDEEFMVSIKQTNYSAEMSLWREMSLGEMIVKIVVMALVFLTAVTGNFLVPIVLLRERRLRTVTHIFLVNLTVADMLVALSTTWVHLIDDFTSRWILGAFICKFSTLTQILAFTASVLTMTAMSLERFHGVVTPFIFINHKKRKVLVAVGMIWVISLAVAMPSTILTEVKVREWANHNEVFCHTKWVTSSFTGNAVHRKVYAVIVAFVLYGLPMLVMTVVYAAIILKIKLRQPDMFELNPKEQKRAHKKRRKVTAMLIVLLTVFTLCWLPFQCVMLYQEFHYSGSGQEVTATLRAVQIYCKYMAYANSAFNPLIIVCFSQKIRAVGKGNTRTALLAYPKACMEHVPHFILSDTNSDHEGAHISV</sequence>
<accession>A0A7J7KBA2</accession>
<evidence type="ECO:0000256" key="1">
    <source>
        <dbReference type="ARBA" id="ARBA00004141"/>
    </source>
</evidence>
<evidence type="ECO:0000256" key="6">
    <source>
        <dbReference type="ARBA" id="ARBA00023170"/>
    </source>
</evidence>
<dbReference type="EMBL" id="VXIV02000871">
    <property type="protein sequence ID" value="KAF6035485.1"/>
    <property type="molecule type" value="Genomic_DNA"/>
</dbReference>
<dbReference type="InterPro" id="IPR000276">
    <property type="entry name" value="GPCR_Rhodpsn"/>
</dbReference>
<dbReference type="Proteomes" id="UP000593567">
    <property type="component" value="Unassembled WGS sequence"/>
</dbReference>
<keyword evidence="5 9" id="KW-0472">Membrane</keyword>
<dbReference type="PRINTS" id="PR00237">
    <property type="entry name" value="GPCRRHODOPSN"/>
</dbReference>
<dbReference type="OrthoDB" id="5975505at2759"/>
<reference evidence="11" key="1">
    <citation type="submission" date="2020-06" db="EMBL/GenBank/DDBJ databases">
        <title>Draft genome of Bugula neritina, a colonial animal packing powerful symbionts and potential medicines.</title>
        <authorList>
            <person name="Rayko M."/>
        </authorList>
    </citation>
    <scope>NUCLEOTIDE SEQUENCE [LARGE SCALE GENOMIC DNA]</scope>
    <source>
        <strain evidence="11">Kwan_BN1</strain>
    </source>
</reference>
<feature type="transmembrane region" description="Helical" evidence="9">
    <location>
        <begin position="126"/>
        <end position="144"/>
    </location>
</feature>
<dbReference type="Gene3D" id="1.20.1070.10">
    <property type="entry name" value="Rhodopsin 7-helix transmembrane proteins"/>
    <property type="match status" value="1"/>
</dbReference>
<evidence type="ECO:0000256" key="4">
    <source>
        <dbReference type="ARBA" id="ARBA00023040"/>
    </source>
</evidence>
<feature type="transmembrane region" description="Helical" evidence="9">
    <location>
        <begin position="219"/>
        <end position="245"/>
    </location>
</feature>
<feature type="transmembrane region" description="Helical" evidence="9">
    <location>
        <begin position="86"/>
        <end position="106"/>
    </location>
</feature>
<dbReference type="CDD" id="cd00637">
    <property type="entry name" value="7tm_classA_rhodopsin-like"/>
    <property type="match status" value="1"/>
</dbReference>
<dbReference type="PROSITE" id="PS00237">
    <property type="entry name" value="G_PROTEIN_RECEP_F1_1"/>
    <property type="match status" value="1"/>
</dbReference>
<evidence type="ECO:0000256" key="2">
    <source>
        <dbReference type="ARBA" id="ARBA00022692"/>
    </source>
</evidence>
<evidence type="ECO:0000313" key="11">
    <source>
        <dbReference type="EMBL" id="KAF6035485.1"/>
    </source>
</evidence>